<dbReference type="InterPro" id="IPR018764">
    <property type="entry name" value="RskA_C"/>
</dbReference>
<comment type="caution">
    <text evidence="3">The sequence shown here is derived from an EMBL/GenBank/DDBJ whole genome shotgun (WGS) entry which is preliminary data.</text>
</comment>
<dbReference type="Pfam" id="PF10099">
    <property type="entry name" value="RskA_C"/>
    <property type="match status" value="1"/>
</dbReference>
<dbReference type="PANTHER" id="PTHR37461">
    <property type="entry name" value="ANTI-SIGMA-K FACTOR RSKA"/>
    <property type="match status" value="1"/>
</dbReference>
<dbReference type="InterPro" id="IPR051474">
    <property type="entry name" value="Anti-sigma-K/W_factor"/>
</dbReference>
<protein>
    <submittedName>
        <fullName evidence="3">RNA polymerase subunit sigma-70</fullName>
    </submittedName>
</protein>
<dbReference type="AlphaFoldDB" id="A0AA91I7S1"/>
<reference evidence="3 4" key="1">
    <citation type="submission" date="2016-03" db="EMBL/GenBank/DDBJ databases">
        <title>Genome sequence of Variovorax paradoxus KB5.</title>
        <authorList>
            <person name="Jeong H."/>
            <person name="Hong C.E."/>
            <person name="Jo S.H."/>
            <person name="Park J.M."/>
        </authorList>
    </citation>
    <scope>NUCLEOTIDE SEQUENCE [LARGE SCALE GENOMIC DNA]</scope>
    <source>
        <strain evidence="3 4">KB5</strain>
    </source>
</reference>
<dbReference type="RefSeq" id="WP_081271359.1">
    <property type="nucleotide sequence ID" value="NZ_LVHG01000096.1"/>
</dbReference>
<dbReference type="EMBL" id="LVHG01000096">
    <property type="protein sequence ID" value="OAK56800.1"/>
    <property type="molecule type" value="Genomic_DNA"/>
</dbReference>
<evidence type="ECO:0000313" key="3">
    <source>
        <dbReference type="EMBL" id="OAK56800.1"/>
    </source>
</evidence>
<keyword evidence="1" id="KW-1133">Transmembrane helix</keyword>
<feature type="transmembrane region" description="Helical" evidence="1">
    <location>
        <begin position="113"/>
        <end position="133"/>
    </location>
</feature>
<evidence type="ECO:0000256" key="1">
    <source>
        <dbReference type="SAM" id="Phobius"/>
    </source>
</evidence>
<keyword evidence="1" id="KW-0812">Transmembrane</keyword>
<accession>A0AA91I7S1</accession>
<dbReference type="GO" id="GO:0016989">
    <property type="term" value="F:sigma factor antagonist activity"/>
    <property type="evidence" value="ECO:0007669"/>
    <property type="project" value="TreeGrafter"/>
</dbReference>
<keyword evidence="1" id="KW-0472">Membrane</keyword>
<name>A0AA91I7S1_VARPD</name>
<dbReference type="Proteomes" id="UP000077852">
    <property type="component" value="Unassembled WGS sequence"/>
</dbReference>
<dbReference type="GO" id="GO:0005886">
    <property type="term" value="C:plasma membrane"/>
    <property type="evidence" value="ECO:0007669"/>
    <property type="project" value="InterPro"/>
</dbReference>
<organism evidence="3 4">
    <name type="scientific">Variovorax paradoxus</name>
    <dbReference type="NCBI Taxonomy" id="34073"/>
    <lineage>
        <taxon>Bacteria</taxon>
        <taxon>Pseudomonadati</taxon>
        <taxon>Pseudomonadota</taxon>
        <taxon>Betaproteobacteria</taxon>
        <taxon>Burkholderiales</taxon>
        <taxon>Comamonadaceae</taxon>
        <taxon>Variovorax</taxon>
    </lineage>
</organism>
<proteinExistence type="predicted"/>
<evidence type="ECO:0000313" key="4">
    <source>
        <dbReference type="Proteomes" id="UP000077852"/>
    </source>
</evidence>
<dbReference type="PANTHER" id="PTHR37461:SF1">
    <property type="entry name" value="ANTI-SIGMA-K FACTOR RSKA"/>
    <property type="match status" value="1"/>
</dbReference>
<gene>
    <name evidence="3" type="ORF">A3K87_30560</name>
</gene>
<sequence>MSSGTASSGFGNFEDIDALAGEYVLGTLSGNARAAVEARMRDEPALRDAVQAWEARLLPLASLAPPADPSPALWSRIERTLGSVAAAAAAAAPKAGQPARASGFASWWNNLQLWRGLAAGGFAAAALMVAVLVTRPAPTPQYMVVLVAPQDKSPGWVIQTTSSRQLSLVPLGTVEVPPQKTLQFWTKADQWRGPVSLGLVKQGQTLRIPIDKLPPLEPNQLFELTLEPENGSPIDRPTGPIQFIGRAVKVL</sequence>
<feature type="domain" description="Anti-sigma K factor RskA C-terminal" evidence="2">
    <location>
        <begin position="123"/>
        <end position="241"/>
    </location>
</feature>
<evidence type="ECO:0000259" key="2">
    <source>
        <dbReference type="Pfam" id="PF10099"/>
    </source>
</evidence>
<dbReference type="GO" id="GO:0006417">
    <property type="term" value="P:regulation of translation"/>
    <property type="evidence" value="ECO:0007669"/>
    <property type="project" value="TreeGrafter"/>
</dbReference>